<dbReference type="EMBL" id="FOXD01000001">
    <property type="protein sequence ID" value="SFO96602.1"/>
    <property type="molecule type" value="Genomic_DNA"/>
</dbReference>
<name>A0A1I5LHF3_9BACI</name>
<proteinExistence type="predicted"/>
<keyword evidence="3" id="KW-1003">Cell membrane</keyword>
<dbReference type="InterPro" id="IPR020846">
    <property type="entry name" value="MFS_dom"/>
</dbReference>
<dbReference type="InterPro" id="IPR036259">
    <property type="entry name" value="MFS_trans_sf"/>
</dbReference>
<keyword evidence="2" id="KW-0813">Transport</keyword>
<gene>
    <name evidence="9" type="ORF">SAMN05518683_101241</name>
</gene>
<keyword evidence="4 7" id="KW-0812">Transmembrane</keyword>
<evidence type="ECO:0000256" key="2">
    <source>
        <dbReference type="ARBA" id="ARBA00022448"/>
    </source>
</evidence>
<dbReference type="PANTHER" id="PTHR43124:SF3">
    <property type="entry name" value="CHLORAMPHENICOL EFFLUX PUMP RV0191"/>
    <property type="match status" value="1"/>
</dbReference>
<keyword evidence="6 7" id="KW-0472">Membrane</keyword>
<dbReference type="PROSITE" id="PS50850">
    <property type="entry name" value="MFS"/>
    <property type="match status" value="1"/>
</dbReference>
<keyword evidence="5 7" id="KW-1133">Transmembrane helix</keyword>
<dbReference type="Proteomes" id="UP000198892">
    <property type="component" value="Unassembled WGS sequence"/>
</dbReference>
<evidence type="ECO:0000256" key="1">
    <source>
        <dbReference type="ARBA" id="ARBA00004651"/>
    </source>
</evidence>
<keyword evidence="10" id="KW-1185">Reference proteome</keyword>
<evidence type="ECO:0000256" key="7">
    <source>
        <dbReference type="SAM" id="Phobius"/>
    </source>
</evidence>
<feature type="transmembrane region" description="Helical" evidence="7">
    <location>
        <begin position="12"/>
        <end position="32"/>
    </location>
</feature>
<dbReference type="RefSeq" id="WP_093334817.1">
    <property type="nucleotide sequence ID" value="NZ_FOXD01000001.1"/>
</dbReference>
<feature type="transmembrane region" description="Helical" evidence="7">
    <location>
        <begin position="200"/>
        <end position="221"/>
    </location>
</feature>
<feature type="transmembrane region" description="Helical" evidence="7">
    <location>
        <begin position="95"/>
        <end position="122"/>
    </location>
</feature>
<feature type="transmembrane region" description="Helical" evidence="7">
    <location>
        <begin position="292"/>
        <end position="319"/>
    </location>
</feature>
<dbReference type="OrthoDB" id="2957247at2"/>
<dbReference type="AlphaFoldDB" id="A0A1I5LHF3"/>
<accession>A0A1I5LHF3</accession>
<feature type="transmembrane region" description="Helical" evidence="7">
    <location>
        <begin position="134"/>
        <end position="155"/>
    </location>
</feature>
<evidence type="ECO:0000259" key="8">
    <source>
        <dbReference type="PROSITE" id="PS50850"/>
    </source>
</evidence>
<dbReference type="SUPFAM" id="SSF103473">
    <property type="entry name" value="MFS general substrate transporter"/>
    <property type="match status" value="1"/>
</dbReference>
<feature type="transmembrane region" description="Helical" evidence="7">
    <location>
        <begin position="72"/>
        <end position="89"/>
    </location>
</feature>
<comment type="subcellular location">
    <subcellularLocation>
        <location evidence="1">Cell membrane</location>
        <topology evidence="1">Multi-pass membrane protein</topology>
    </subcellularLocation>
</comment>
<sequence>MRFSTLVPPGILMIAVAYGLARFSYGLLLPSISSDLGMNASTSGFISSLFYLSYCVAIVFATVYTTEKGPRAMILAAGASACLGLFVMASSPNVWLLGAGVLFAGASTGFVSPPYGAAISLWLKVKEQGQANTWINSGTSIGLALSGTGALMLASDWRMTYFIYGIIALIALIWNAKVVPPLPKNPSVQFEKGHYSFRGVEGAFPLIICSIVLGISTAAFWTFAVDFISSTNNYGSTGVSLFWVMIGVFGVLGGFSGFLIEKLGLPFAYKWGGLVISSASLVLAWFPGQWPLAYLSAAMFGVSYIFITGVLMVWGIRVFINNASLGIGTPFLLLAVGQVAGSSAAGVLIGVFSYMWTFTIFGIAGIIAVLLGPKEIKKAKRKRKITGSSH</sequence>
<dbReference type="InterPro" id="IPR050189">
    <property type="entry name" value="MFS_Efflux_Transporters"/>
</dbReference>
<dbReference type="PANTHER" id="PTHR43124">
    <property type="entry name" value="PURINE EFFLUX PUMP PBUE"/>
    <property type="match status" value="1"/>
</dbReference>
<dbReference type="GO" id="GO:0022857">
    <property type="term" value="F:transmembrane transporter activity"/>
    <property type="evidence" value="ECO:0007669"/>
    <property type="project" value="InterPro"/>
</dbReference>
<organism evidence="9 10">
    <name type="scientific">Salibacterium halotolerans</name>
    <dbReference type="NCBI Taxonomy" id="1884432"/>
    <lineage>
        <taxon>Bacteria</taxon>
        <taxon>Bacillati</taxon>
        <taxon>Bacillota</taxon>
        <taxon>Bacilli</taxon>
        <taxon>Bacillales</taxon>
        <taxon>Bacillaceae</taxon>
    </lineage>
</organism>
<feature type="transmembrane region" description="Helical" evidence="7">
    <location>
        <begin position="355"/>
        <end position="373"/>
    </location>
</feature>
<dbReference type="InterPro" id="IPR011701">
    <property type="entry name" value="MFS"/>
</dbReference>
<evidence type="ECO:0000256" key="4">
    <source>
        <dbReference type="ARBA" id="ARBA00022692"/>
    </source>
</evidence>
<evidence type="ECO:0000313" key="9">
    <source>
        <dbReference type="EMBL" id="SFO96602.1"/>
    </source>
</evidence>
<evidence type="ECO:0000256" key="3">
    <source>
        <dbReference type="ARBA" id="ARBA00022475"/>
    </source>
</evidence>
<dbReference type="Gene3D" id="1.20.1250.20">
    <property type="entry name" value="MFS general substrate transporter like domains"/>
    <property type="match status" value="1"/>
</dbReference>
<evidence type="ECO:0000256" key="5">
    <source>
        <dbReference type="ARBA" id="ARBA00022989"/>
    </source>
</evidence>
<evidence type="ECO:0000313" key="10">
    <source>
        <dbReference type="Proteomes" id="UP000198892"/>
    </source>
</evidence>
<feature type="transmembrane region" description="Helical" evidence="7">
    <location>
        <begin position="44"/>
        <end position="65"/>
    </location>
</feature>
<dbReference type="STRING" id="1884432.SAMN05518683_101241"/>
<feature type="transmembrane region" description="Helical" evidence="7">
    <location>
        <begin position="241"/>
        <end position="260"/>
    </location>
</feature>
<dbReference type="GO" id="GO:0005886">
    <property type="term" value="C:plasma membrane"/>
    <property type="evidence" value="ECO:0007669"/>
    <property type="project" value="UniProtKB-SubCell"/>
</dbReference>
<protein>
    <submittedName>
        <fullName evidence="9">Predicted arabinose efflux permease, MFS family</fullName>
    </submittedName>
</protein>
<feature type="domain" description="Major facilitator superfamily (MFS) profile" evidence="8">
    <location>
        <begin position="3"/>
        <end position="380"/>
    </location>
</feature>
<dbReference type="Pfam" id="PF07690">
    <property type="entry name" value="MFS_1"/>
    <property type="match status" value="1"/>
</dbReference>
<feature type="transmembrane region" description="Helical" evidence="7">
    <location>
        <begin position="161"/>
        <end position="179"/>
    </location>
</feature>
<evidence type="ECO:0000256" key="6">
    <source>
        <dbReference type="ARBA" id="ARBA00023136"/>
    </source>
</evidence>
<reference evidence="10" key="1">
    <citation type="submission" date="2016-10" db="EMBL/GenBank/DDBJ databases">
        <authorList>
            <person name="Varghese N."/>
            <person name="Submissions S."/>
        </authorList>
    </citation>
    <scope>NUCLEOTIDE SEQUENCE [LARGE SCALE GENOMIC DNA]</scope>
    <source>
        <strain evidence="10">S7</strain>
    </source>
</reference>